<sequence>MEKPTVCLFTAHAPNVGGGGAILRSLTAHMPQIAVNWCYIGNQPVSGYEPGYLGKAVMGGPVIKDILLSAKMLAGKKVDAIDSIVKQLLAIACDSYWIVSHNEGLRIALELTKKQNNRPVHLTVHDDWAGALCARSIRYRFMAGLANKLTVTTLKAVNSFDVISEGMRNYYRQLSGREGVVCHRYLEADTIIPGSGNHDKSEVILGHIGSIYDKSDLIDFLHLLKEFFAKQNKKVLLKMWGCHLNTTAFPEDLKDTLLFYDTLPENEVIPRLAACNFVYCMYPQSNVLHTFATTSLPTKLTSYLQAGRPIFGHGPADSTLAEFINTTALGVMWSNNDKQKGFEALEKISILNPEPLQWQFARERYFGENNLKVMNNFFQASNDNQPAAGC</sequence>
<dbReference type="EMBL" id="JAEHFW010000003">
    <property type="protein sequence ID" value="MBK0380660.1"/>
    <property type="molecule type" value="Genomic_DNA"/>
</dbReference>
<dbReference type="Proteomes" id="UP000613193">
    <property type="component" value="Unassembled WGS sequence"/>
</dbReference>
<dbReference type="AlphaFoldDB" id="A0A934PWX3"/>
<dbReference type="SUPFAM" id="SSF53756">
    <property type="entry name" value="UDP-Glycosyltransferase/glycogen phosphorylase"/>
    <property type="match status" value="1"/>
</dbReference>
<name>A0A934PWX3_9SPHI</name>
<accession>A0A934PWX3</accession>
<gene>
    <name evidence="1" type="ORF">I5M19_15155</name>
</gene>
<dbReference type="Gene3D" id="3.40.50.2000">
    <property type="entry name" value="Glycogen Phosphorylase B"/>
    <property type="match status" value="1"/>
</dbReference>
<keyword evidence="2" id="KW-1185">Reference proteome</keyword>
<organism evidence="1 2">
    <name type="scientific">Mucilaginibacter segetis</name>
    <dbReference type="NCBI Taxonomy" id="2793071"/>
    <lineage>
        <taxon>Bacteria</taxon>
        <taxon>Pseudomonadati</taxon>
        <taxon>Bacteroidota</taxon>
        <taxon>Sphingobacteriia</taxon>
        <taxon>Sphingobacteriales</taxon>
        <taxon>Sphingobacteriaceae</taxon>
        <taxon>Mucilaginibacter</taxon>
    </lineage>
</organism>
<evidence type="ECO:0000313" key="1">
    <source>
        <dbReference type="EMBL" id="MBK0380660.1"/>
    </source>
</evidence>
<evidence type="ECO:0000313" key="2">
    <source>
        <dbReference type="Proteomes" id="UP000613193"/>
    </source>
</evidence>
<comment type="caution">
    <text evidence="1">The sequence shown here is derived from an EMBL/GenBank/DDBJ whole genome shotgun (WGS) entry which is preliminary data.</text>
</comment>
<protein>
    <submittedName>
        <fullName evidence="1">Uncharacterized protein</fullName>
    </submittedName>
</protein>
<proteinExistence type="predicted"/>
<reference evidence="1" key="1">
    <citation type="submission" date="2020-12" db="EMBL/GenBank/DDBJ databases">
        <title>Bacterial novel species Mucilaginibacter sp. SD-g isolated from soil.</title>
        <authorList>
            <person name="Jung H.-Y."/>
        </authorList>
    </citation>
    <scope>NUCLEOTIDE SEQUENCE</scope>
    <source>
        <strain evidence="1">SD-g</strain>
    </source>
</reference>
<dbReference type="RefSeq" id="WP_200067203.1">
    <property type="nucleotide sequence ID" value="NZ_JAEHFW010000003.1"/>
</dbReference>